<dbReference type="SUPFAM" id="SSF48208">
    <property type="entry name" value="Six-hairpin glycosidases"/>
    <property type="match status" value="1"/>
</dbReference>
<dbReference type="PROSITE" id="PS50847">
    <property type="entry name" value="GRAM_POS_ANCHORING"/>
    <property type="match status" value="1"/>
</dbReference>
<organism evidence="10 11">
    <name type="scientific">Clostridium sardiniense</name>
    <name type="common">Clostridium absonum</name>
    <dbReference type="NCBI Taxonomy" id="29369"/>
    <lineage>
        <taxon>Bacteria</taxon>
        <taxon>Bacillati</taxon>
        <taxon>Bacillota</taxon>
        <taxon>Clostridia</taxon>
        <taxon>Eubacteriales</taxon>
        <taxon>Clostridiaceae</taxon>
        <taxon>Clostridium</taxon>
    </lineage>
</organism>
<dbReference type="Gene3D" id="2.60.40.1180">
    <property type="entry name" value="Golgi alpha-mannosidase II"/>
    <property type="match status" value="1"/>
</dbReference>
<dbReference type="InterPro" id="IPR038637">
    <property type="entry name" value="NPCBM_sf"/>
</dbReference>
<dbReference type="Pfam" id="PF22124">
    <property type="entry name" value="Glyco_hydro_95_cat"/>
    <property type="match status" value="1"/>
</dbReference>
<dbReference type="Gene3D" id="1.20.1270.90">
    <property type="entry name" value="AF1782-like"/>
    <property type="match status" value="2"/>
</dbReference>
<evidence type="ECO:0000256" key="8">
    <source>
        <dbReference type="SAM" id="SignalP"/>
    </source>
</evidence>
<keyword evidence="5" id="KW-0175">Coiled coil</keyword>
<feature type="domain" description="Gram-positive cocci surface proteins LPxTG" evidence="9">
    <location>
        <begin position="1424"/>
        <end position="1455"/>
    </location>
</feature>
<keyword evidence="7" id="KW-0812">Transmembrane</keyword>
<dbReference type="GO" id="GO:0016787">
    <property type="term" value="F:hydrolase activity"/>
    <property type="evidence" value="ECO:0007669"/>
    <property type="project" value="UniProtKB-KW"/>
</dbReference>
<dbReference type="Pfam" id="PF21307">
    <property type="entry name" value="Glyco_hydro_95_C"/>
    <property type="match status" value="1"/>
</dbReference>
<dbReference type="Pfam" id="PF00746">
    <property type="entry name" value="Gram_pos_anchor"/>
    <property type="match status" value="1"/>
</dbReference>
<dbReference type="InterPro" id="IPR049053">
    <property type="entry name" value="AFCA-like_C"/>
</dbReference>
<dbReference type="InterPro" id="IPR008979">
    <property type="entry name" value="Galactose-bd-like_sf"/>
</dbReference>
<evidence type="ECO:0000259" key="9">
    <source>
        <dbReference type="PROSITE" id="PS50847"/>
    </source>
</evidence>
<dbReference type="Gene3D" id="1.50.10.10">
    <property type="match status" value="1"/>
</dbReference>
<keyword evidence="7" id="KW-0472">Membrane</keyword>
<dbReference type="NCBIfam" id="TIGR01167">
    <property type="entry name" value="LPXTG_anchor"/>
    <property type="match status" value="1"/>
</dbReference>
<evidence type="ECO:0000256" key="3">
    <source>
        <dbReference type="ARBA" id="ARBA00022729"/>
    </source>
</evidence>
<dbReference type="Gene3D" id="2.70.98.50">
    <property type="entry name" value="putative glycoside hydrolase family protein from bacillus halodurans"/>
    <property type="match status" value="1"/>
</dbReference>
<dbReference type="SUPFAM" id="SSF49265">
    <property type="entry name" value="Fibronectin type III"/>
    <property type="match status" value="1"/>
</dbReference>
<feature type="coiled-coil region" evidence="5">
    <location>
        <begin position="1202"/>
        <end position="1250"/>
    </location>
</feature>
<dbReference type="Gene3D" id="2.60.120.1060">
    <property type="entry name" value="NPCBM/NEW2 domain"/>
    <property type="match status" value="1"/>
</dbReference>
<dbReference type="RefSeq" id="WP_221861211.1">
    <property type="nucleotide sequence ID" value="NZ_JAIKTU010000007.1"/>
</dbReference>
<keyword evidence="3 8" id="KW-0732">Signal</keyword>
<name>A0ABS7KZD8_CLOSR</name>
<dbReference type="InterPro" id="IPR008928">
    <property type="entry name" value="6-hairpin_glycosidase_sf"/>
</dbReference>
<evidence type="ECO:0000256" key="6">
    <source>
        <dbReference type="SAM" id="MobiDB-lite"/>
    </source>
</evidence>
<evidence type="ECO:0000313" key="10">
    <source>
        <dbReference type="EMBL" id="MBY0755882.1"/>
    </source>
</evidence>
<feature type="transmembrane region" description="Helical" evidence="7">
    <location>
        <begin position="1431"/>
        <end position="1451"/>
    </location>
</feature>
<dbReference type="InterPro" id="IPR013783">
    <property type="entry name" value="Ig-like_fold"/>
</dbReference>
<gene>
    <name evidence="10" type="ORF">K5V21_10495</name>
</gene>
<dbReference type="Gene3D" id="2.60.40.10">
    <property type="entry name" value="Immunoglobulins"/>
    <property type="match status" value="1"/>
</dbReference>
<comment type="caution">
    <text evidence="10">The sequence shown here is derived from an EMBL/GenBank/DDBJ whole genome shotgun (WGS) entry which is preliminary data.</text>
</comment>
<keyword evidence="10" id="KW-0378">Hydrolase</keyword>
<dbReference type="InterPro" id="IPR013780">
    <property type="entry name" value="Glyco_hydro_b"/>
</dbReference>
<feature type="compositionally biased region" description="Low complexity" evidence="6">
    <location>
        <begin position="1380"/>
        <end position="1423"/>
    </location>
</feature>
<dbReference type="Pfam" id="PF07554">
    <property type="entry name" value="FIVAR"/>
    <property type="match status" value="2"/>
</dbReference>
<dbReference type="InterPro" id="IPR027414">
    <property type="entry name" value="GH95_N_dom"/>
</dbReference>
<accession>A0ABS7KZD8</accession>
<keyword evidence="4" id="KW-0572">Peptidoglycan-anchor</keyword>
<dbReference type="CDD" id="cd00063">
    <property type="entry name" value="FN3"/>
    <property type="match status" value="1"/>
</dbReference>
<dbReference type="InterPro" id="IPR019931">
    <property type="entry name" value="LPXTG_anchor"/>
</dbReference>
<dbReference type="InterPro" id="IPR013222">
    <property type="entry name" value="Glyco_hyd_98_carb-bd"/>
</dbReference>
<dbReference type="InterPro" id="IPR054363">
    <property type="entry name" value="GH95_cat"/>
</dbReference>
<proteinExistence type="predicted"/>
<evidence type="ECO:0000313" key="11">
    <source>
        <dbReference type="Proteomes" id="UP001299068"/>
    </source>
</evidence>
<evidence type="ECO:0000256" key="2">
    <source>
        <dbReference type="ARBA" id="ARBA00022525"/>
    </source>
</evidence>
<dbReference type="InterPro" id="IPR003961">
    <property type="entry name" value="FN3_dom"/>
</dbReference>
<evidence type="ECO:0000256" key="5">
    <source>
        <dbReference type="SAM" id="Coils"/>
    </source>
</evidence>
<feature type="signal peptide" evidence="8">
    <location>
        <begin position="1"/>
        <end position="26"/>
    </location>
</feature>
<feature type="region of interest" description="Disordered" evidence="6">
    <location>
        <begin position="1373"/>
        <end position="1427"/>
    </location>
</feature>
<keyword evidence="11" id="KW-1185">Reference proteome</keyword>
<dbReference type="PANTHER" id="PTHR31084">
    <property type="entry name" value="ALPHA-L-FUCOSIDASE 2"/>
    <property type="match status" value="1"/>
</dbReference>
<keyword evidence="2" id="KW-0964">Secreted</keyword>
<sequence length="1455" mass="161140">MKANLLKKLAIVLTVSLTTQTMVSYAATTDKSKRDNIISADTNVTGNKLMLWYDEPATNWEKQALPIGNGYMGGMIFGGVKTEQIQYNEKTLWSGGPGSVEGYNGGNKEGAYNALKQIREKLANGQTPSNALYQAVCGDVKGYGSYQNFGNIFMDFDIPNNASISNYRRELDIEEAVARVKYTYNNVNYTREYFTSYPDNVMVVKLTSDKPGFISLNVRNEGVHEGNKSNEQVTVSNNTITLKGALTPGVVYGSDGNVGNGMKYESQVKVINEGGTILDKDDRVQVSDSNSVTLIMSAGTDYKNEYPTYRGEDPHNAVTKRINDARDKGYTALRTSHENDYKELFNRVTLNLGELKLDKPTNDLLADYRKNPSNSLEVLFFQYGRYLLISSSREGSLPANLQGVWNNSNAAPWQSDYHFNVNLQMNYWPADVTNLSECATPLVEYVDSLREPGRVTAEMHCGISDDGTGEPGWTVNTMNNPFGFTAMGWSFDWGWAPTSNAWISQNLWENYQFTDNKDYLKSTIYPIMKEAAKFWSKFLVEYTHSDGKTYLVSSPSYSPEHGPRTIATTFDQQLIRQLFNDTIKAIDTLDLKSDETFKQELIKKRDRLLPTQIGSRGQIQEWKDDIVAGEQQHRHISHLVGLYPGKEINKDTPDLFEAAKVTMKERGDGGTGWSMANKINLWARLLNGEKAHMLLGNLLKNGTLDNLFDTHPPFQIDGNFGATSGIAEMLIQSHMDYISLIPALPTAWSDGSFSGLKARGNFEVSATWKNSNLKSATILSGSGNDCTVDYPGIKDAVAKDSNGNTVDTTVTTEGRITFKTEKGMTYTIENISNQPVEKVTGLKVLRADDSSIKLTWNNTKFAESYNIYRKSDGNDFVKIAENVTETSFIDESALTNDSFNYVYYIKAVNSLGEGEASDLVSEQKLLYLSDLNWTSATNGWGTIGKDVSIDGNKLTLKSEDGSNTTYDKGLGVHAVSTIIYDLSDYKYYDSFEAYVGADQEMVANASVDFKVYLDGEEVFDSGLMTLRTPQRHIKLDIKGKKELKLVAGDGGNGIGSDHADWADAKIIKSINLINKEDLKALINEANKELEVAEGVYTPSSIKSYKEAIDIATDILNNENVTQKQIDDALSSLLEAQKEFQKSLIINKDSLGISIEKSKEIINELEKYDGTSELVSLIKTSLKESEKVYINDDATEAEIQEVLNKLNEVIKAGEEKLEELKSEVNPPEINKSALQTLINEANKELKNAEGIYTPSSIKKYTEAVNVATGIFNDENATQDVIDNATHELLKAQEKFRQALIVSKDSLKSQITKAKELIDRLKKYPKTNTLIRNIEKSISSAEDLCKNDEVTKLEVDKASNDLAKLIEEAEKKLKELEQNDTNKPGDNNNQGNGNNNSTNVNNPNNSNPNNGNNLSSGSNSNASNNLPDTGGQISTGGLILGGLMTAAGTILILKKRK</sequence>
<dbReference type="PANTHER" id="PTHR31084:SF19">
    <property type="entry name" value="GLYCOSYL HYDROLASE FAMILY 95 N-TERMINAL DOMAIN-CONTAINING PROTEIN"/>
    <property type="match status" value="1"/>
</dbReference>
<protein>
    <submittedName>
        <fullName evidence="10">Glycoside hydrolase N-terminal domain-containing protein</fullName>
    </submittedName>
</protein>
<reference evidence="10 11" key="1">
    <citation type="journal article" date="2021" name="Cell Host Microbe">
        <title>in vivo commensal control of Clostridioides difficile virulence.</title>
        <authorList>
            <person name="Girinathan B.P."/>
            <person name="Dibenedetto N."/>
            <person name="Worley J.N."/>
            <person name="Peltier J."/>
            <person name="Arrieta-Ortiz M.L."/>
            <person name="Rupa Christinal Immanuel S."/>
            <person name="Lavin R."/>
            <person name="Delaney M.L."/>
            <person name="Cummins C."/>
            <person name="Hoffmann M."/>
            <person name="Luo Y."/>
            <person name="Gonzalez-Escalona N."/>
            <person name="Allard M."/>
            <person name="Onderdonk A.B."/>
            <person name="Gerber G.K."/>
            <person name="Sonenshein A.L."/>
            <person name="Baliga N."/>
            <person name="Dupuy B."/>
            <person name="Bry L."/>
        </authorList>
    </citation>
    <scope>NUCLEOTIDE SEQUENCE [LARGE SCALE GENOMIC DNA]</scope>
    <source>
        <strain evidence="10 11">DSM 599</strain>
    </source>
</reference>
<dbReference type="SMART" id="SM00776">
    <property type="entry name" value="NPCBM"/>
    <property type="match status" value="1"/>
</dbReference>
<keyword evidence="1" id="KW-0134">Cell wall</keyword>
<dbReference type="Proteomes" id="UP001299068">
    <property type="component" value="Unassembled WGS sequence"/>
</dbReference>
<evidence type="ECO:0000256" key="1">
    <source>
        <dbReference type="ARBA" id="ARBA00022512"/>
    </source>
</evidence>
<keyword evidence="7" id="KW-1133">Transmembrane helix</keyword>
<dbReference type="InterPro" id="IPR036116">
    <property type="entry name" value="FN3_sf"/>
</dbReference>
<dbReference type="Pfam" id="PF14498">
    <property type="entry name" value="Glyco_hyd_65N_2"/>
    <property type="match status" value="1"/>
</dbReference>
<dbReference type="SUPFAM" id="SSF49785">
    <property type="entry name" value="Galactose-binding domain-like"/>
    <property type="match status" value="1"/>
</dbReference>
<dbReference type="InterPro" id="IPR012341">
    <property type="entry name" value="6hp_glycosidase-like_sf"/>
</dbReference>
<evidence type="ECO:0000256" key="4">
    <source>
        <dbReference type="ARBA" id="ARBA00023088"/>
    </source>
</evidence>
<feature type="chain" id="PRO_5045639977" evidence="8">
    <location>
        <begin position="27"/>
        <end position="1455"/>
    </location>
</feature>
<dbReference type="Pfam" id="PF08305">
    <property type="entry name" value="NPCBM"/>
    <property type="match status" value="1"/>
</dbReference>
<dbReference type="EMBL" id="JAIKTU010000007">
    <property type="protein sequence ID" value="MBY0755882.1"/>
    <property type="molecule type" value="Genomic_DNA"/>
</dbReference>
<evidence type="ECO:0000256" key="7">
    <source>
        <dbReference type="SAM" id="Phobius"/>
    </source>
</evidence>